<evidence type="ECO:0000313" key="3">
    <source>
        <dbReference type="Proteomes" id="UP000516305"/>
    </source>
</evidence>
<accession>A0A7H0VI41</accession>
<reference evidence="2 3" key="1">
    <citation type="submission" date="2020-08" db="EMBL/GenBank/DDBJ databases">
        <title>Croceimicrobium hydrocarbonivorans gen. nov., sp. nov., a novel marine bacterium isolated from a bacterial consortium that degrades polyethylene terephthalate.</title>
        <authorList>
            <person name="Liu R."/>
        </authorList>
    </citation>
    <scope>NUCLEOTIDE SEQUENCE [LARGE SCALE GENOMIC DNA]</scope>
    <source>
        <strain evidence="2 3">A20-9</strain>
    </source>
</reference>
<keyword evidence="3" id="KW-1185">Reference proteome</keyword>
<sequence length="165" mass="18490">MRKTLALALILILQACGGYSFTGGDVGDAKTVSIDFFPNTADLVKPQLAQVFTEKLRDIFVQQTPLELVRRNGHMQFSGNIEKYTIQPINAQASDIGSVAQNRLTVEVNVIFINTLEPDKGFEERFSRFVDFDANQDINAIEAELHEQVCQELSENILNRAIGDW</sequence>
<feature type="signal peptide" evidence="1">
    <location>
        <begin position="1"/>
        <end position="22"/>
    </location>
</feature>
<organism evidence="2 3">
    <name type="scientific">Croceimicrobium hydrocarbonivorans</name>
    <dbReference type="NCBI Taxonomy" id="2761580"/>
    <lineage>
        <taxon>Bacteria</taxon>
        <taxon>Pseudomonadati</taxon>
        <taxon>Bacteroidota</taxon>
        <taxon>Flavobacteriia</taxon>
        <taxon>Flavobacteriales</taxon>
        <taxon>Owenweeksiaceae</taxon>
        <taxon>Croceimicrobium</taxon>
    </lineage>
</organism>
<dbReference type="EMBL" id="CP060139">
    <property type="protein sequence ID" value="QNR25389.1"/>
    <property type="molecule type" value="Genomic_DNA"/>
</dbReference>
<dbReference type="AlphaFoldDB" id="A0A7H0VI41"/>
<dbReference type="GO" id="GO:0019867">
    <property type="term" value="C:outer membrane"/>
    <property type="evidence" value="ECO:0007669"/>
    <property type="project" value="InterPro"/>
</dbReference>
<feature type="chain" id="PRO_5028861932" evidence="1">
    <location>
        <begin position="23"/>
        <end position="165"/>
    </location>
</feature>
<protein>
    <submittedName>
        <fullName evidence="2">LptE family protein</fullName>
    </submittedName>
</protein>
<dbReference type="Pfam" id="PF04390">
    <property type="entry name" value="LptE"/>
    <property type="match status" value="1"/>
</dbReference>
<dbReference type="InterPro" id="IPR007485">
    <property type="entry name" value="LPS_assembly_LptE"/>
</dbReference>
<dbReference type="KEGG" id="chyd:H4K34_05985"/>
<dbReference type="RefSeq" id="WP_210759916.1">
    <property type="nucleotide sequence ID" value="NZ_CP060139.1"/>
</dbReference>
<evidence type="ECO:0000256" key="1">
    <source>
        <dbReference type="SAM" id="SignalP"/>
    </source>
</evidence>
<evidence type="ECO:0000313" key="2">
    <source>
        <dbReference type="EMBL" id="QNR25389.1"/>
    </source>
</evidence>
<dbReference type="PROSITE" id="PS51257">
    <property type="entry name" value="PROKAR_LIPOPROTEIN"/>
    <property type="match status" value="1"/>
</dbReference>
<proteinExistence type="predicted"/>
<gene>
    <name evidence="2" type="ORF">H4K34_05985</name>
</gene>
<name>A0A7H0VI41_9FLAO</name>
<keyword evidence="1" id="KW-0732">Signal</keyword>
<dbReference type="GO" id="GO:0043165">
    <property type="term" value="P:Gram-negative-bacterium-type cell outer membrane assembly"/>
    <property type="evidence" value="ECO:0007669"/>
    <property type="project" value="InterPro"/>
</dbReference>
<dbReference type="Proteomes" id="UP000516305">
    <property type="component" value="Chromosome"/>
</dbReference>